<name>A0ABY5LRB8_9CYAN</name>
<organism evidence="1 2">
    <name type="scientific">Dolichospermum heterosporum TAC447</name>
    <dbReference type="NCBI Taxonomy" id="747523"/>
    <lineage>
        <taxon>Bacteria</taxon>
        <taxon>Bacillati</taxon>
        <taxon>Cyanobacteriota</taxon>
        <taxon>Cyanophyceae</taxon>
        <taxon>Nostocales</taxon>
        <taxon>Aphanizomenonaceae</taxon>
        <taxon>Dolichospermum</taxon>
        <taxon>Dolichospermum heterosporum</taxon>
    </lineage>
</organism>
<dbReference type="Proteomes" id="UP001057561">
    <property type="component" value="Chromosome"/>
</dbReference>
<sequence>MKINYIVLIIIVTRSPLMINIQLNLEVKLAYCLALNLDPIPHPSAIYCK</sequence>
<protein>
    <recommendedName>
        <fullName evidence="3">Transposase</fullName>
    </recommendedName>
</protein>
<keyword evidence="2" id="KW-1185">Reference proteome</keyword>
<proteinExistence type="predicted"/>
<dbReference type="RefSeq" id="WP_160170641.1">
    <property type="nucleotide sequence ID" value="NZ_CP099464.1"/>
</dbReference>
<evidence type="ECO:0008006" key="3">
    <source>
        <dbReference type="Google" id="ProtNLM"/>
    </source>
</evidence>
<reference evidence="1" key="1">
    <citation type="submission" date="2022-06" db="EMBL/GenBank/DDBJ databases">
        <title>Nostosin G and Spiroidesin B from the Cyanobacterium Dolichospermum sp. NIES-1697.</title>
        <authorList>
            <person name="Phan C.-S."/>
            <person name="Mehjabin J.J."/>
            <person name="Anas A.R.J."/>
            <person name="Hayasaka M."/>
            <person name="Onoki R."/>
            <person name="Wang J."/>
            <person name="Umezawa T."/>
            <person name="Washio K."/>
            <person name="Morikawa M."/>
            <person name="Okino T."/>
        </authorList>
    </citation>
    <scope>NUCLEOTIDE SEQUENCE</scope>
    <source>
        <strain evidence="1">NIES-1697</strain>
    </source>
</reference>
<accession>A0ABY5LRB8</accession>
<dbReference type="EMBL" id="CP099464">
    <property type="protein sequence ID" value="UUO13461.1"/>
    <property type="molecule type" value="Genomic_DNA"/>
</dbReference>
<evidence type="ECO:0000313" key="1">
    <source>
        <dbReference type="EMBL" id="UUO13461.1"/>
    </source>
</evidence>
<gene>
    <name evidence="1" type="ORF">NG743_15335</name>
</gene>
<evidence type="ECO:0000313" key="2">
    <source>
        <dbReference type="Proteomes" id="UP001057561"/>
    </source>
</evidence>